<proteinExistence type="inferred from homology"/>
<evidence type="ECO:0000256" key="11">
    <source>
        <dbReference type="ARBA" id="ARBA00023004"/>
    </source>
</evidence>
<dbReference type="PRINTS" id="PR00385">
    <property type="entry name" value="P450"/>
</dbReference>
<dbReference type="GO" id="GO:0005506">
    <property type="term" value="F:iron ion binding"/>
    <property type="evidence" value="ECO:0007669"/>
    <property type="project" value="InterPro"/>
</dbReference>
<comment type="cofactor">
    <cofactor evidence="1 14">
        <name>heme</name>
        <dbReference type="ChEBI" id="CHEBI:30413"/>
    </cofactor>
</comment>
<dbReference type="CDD" id="cd11056">
    <property type="entry name" value="CYP6-like"/>
    <property type="match status" value="1"/>
</dbReference>
<keyword evidence="10 15" id="KW-0560">Oxidoreductase</keyword>
<evidence type="ECO:0000256" key="8">
    <source>
        <dbReference type="ARBA" id="ARBA00022824"/>
    </source>
</evidence>
<evidence type="ECO:0000256" key="2">
    <source>
        <dbReference type="ARBA" id="ARBA00003690"/>
    </source>
</evidence>
<name>A0A6J1S686_FRAOC</name>
<dbReference type="PROSITE" id="PS00086">
    <property type="entry name" value="CYTOCHROME_P450"/>
    <property type="match status" value="1"/>
</dbReference>
<dbReference type="GO" id="GO:0004497">
    <property type="term" value="F:monooxygenase activity"/>
    <property type="evidence" value="ECO:0007669"/>
    <property type="project" value="UniProtKB-KW"/>
</dbReference>
<keyword evidence="16" id="KW-1133">Transmembrane helix</keyword>
<keyword evidence="7 14" id="KW-0479">Metal-binding</keyword>
<feature type="binding site" description="axial binding residue" evidence="14">
    <location>
        <position position="446"/>
    </location>
    <ligand>
        <name>heme</name>
        <dbReference type="ChEBI" id="CHEBI:30413"/>
    </ligand>
    <ligandPart>
        <name>Fe</name>
        <dbReference type="ChEBI" id="CHEBI:18248"/>
    </ligandPart>
</feature>
<evidence type="ECO:0000256" key="7">
    <source>
        <dbReference type="ARBA" id="ARBA00022723"/>
    </source>
</evidence>
<keyword evidence="11 14" id="KW-0408">Iron</keyword>
<dbReference type="GO" id="GO:0016705">
    <property type="term" value="F:oxidoreductase activity, acting on paired donors, with incorporation or reduction of molecular oxygen"/>
    <property type="evidence" value="ECO:0007669"/>
    <property type="project" value="InterPro"/>
</dbReference>
<protein>
    <submittedName>
        <fullName evidence="18">Cytochrome P450 6k1-like</fullName>
    </submittedName>
</protein>
<dbReference type="AlphaFoldDB" id="A0A6J1S686"/>
<dbReference type="PANTHER" id="PTHR24292">
    <property type="entry name" value="CYTOCHROME P450"/>
    <property type="match status" value="1"/>
</dbReference>
<evidence type="ECO:0000256" key="16">
    <source>
        <dbReference type="SAM" id="Phobius"/>
    </source>
</evidence>
<dbReference type="InterPro" id="IPR002403">
    <property type="entry name" value="Cyt_P450_E_grp-IV"/>
</dbReference>
<evidence type="ECO:0000256" key="9">
    <source>
        <dbReference type="ARBA" id="ARBA00022848"/>
    </source>
</evidence>
<dbReference type="InterPro" id="IPR017972">
    <property type="entry name" value="Cyt_P450_CS"/>
</dbReference>
<dbReference type="Gene3D" id="1.10.630.10">
    <property type="entry name" value="Cytochrome P450"/>
    <property type="match status" value="1"/>
</dbReference>
<reference evidence="18" key="1">
    <citation type="submission" date="2025-08" db="UniProtKB">
        <authorList>
            <consortium name="RefSeq"/>
        </authorList>
    </citation>
    <scope>IDENTIFICATION</scope>
    <source>
        <tissue evidence="18">Whole organism</tissue>
    </source>
</reference>
<dbReference type="RefSeq" id="XP_026274256.1">
    <property type="nucleotide sequence ID" value="XM_026418471.2"/>
</dbReference>
<keyword evidence="16" id="KW-0812">Transmembrane</keyword>
<accession>A0A6J1S686</accession>
<keyword evidence="13 16" id="KW-0472">Membrane</keyword>
<dbReference type="GeneID" id="113203675"/>
<evidence type="ECO:0000256" key="14">
    <source>
        <dbReference type="PIRSR" id="PIRSR602403-1"/>
    </source>
</evidence>
<evidence type="ECO:0000256" key="6">
    <source>
        <dbReference type="ARBA" id="ARBA00022617"/>
    </source>
</evidence>
<comment type="subcellular location">
    <subcellularLocation>
        <location evidence="4">Endoplasmic reticulum membrane</location>
        <topology evidence="4">Peripheral membrane protein</topology>
    </subcellularLocation>
    <subcellularLocation>
        <location evidence="3">Microsome membrane</location>
        <topology evidence="3">Peripheral membrane protein</topology>
    </subcellularLocation>
</comment>
<comment type="similarity">
    <text evidence="5 15">Belongs to the cytochrome P450 family.</text>
</comment>
<keyword evidence="12 15" id="KW-0503">Monooxygenase</keyword>
<keyword evidence="8" id="KW-0256">Endoplasmic reticulum</keyword>
<dbReference type="PANTHER" id="PTHR24292:SF104">
    <property type="entry name" value="CYTOCHROME P450 308A1-RELATED"/>
    <property type="match status" value="1"/>
</dbReference>
<keyword evidence="9" id="KW-0492">Microsome</keyword>
<evidence type="ECO:0000256" key="10">
    <source>
        <dbReference type="ARBA" id="ARBA00023002"/>
    </source>
</evidence>
<dbReference type="InterPro" id="IPR001128">
    <property type="entry name" value="Cyt_P450"/>
</dbReference>
<dbReference type="GO" id="GO:0005789">
    <property type="term" value="C:endoplasmic reticulum membrane"/>
    <property type="evidence" value="ECO:0007669"/>
    <property type="project" value="UniProtKB-SubCell"/>
</dbReference>
<sequence>MVELTSWISVAVAVIAVLVAYVKWKQSYWWRRGVVQTQPRLLLGDLWDPLMRRRTAGDVIHSICRKHPKEPFIGIYKLITPTLVVKDPELISEVLTKNFSSFANNETLWPEGADKVLSDNPFGATFDRWKELRLRLSQAFSPSRVKIAFGDLATSADCLADFIAASKPGVTHDGELLCKRFTAHASARVLFGIESRSLEVGAEPGVFYEMGHSIFNGTFIENLRFISILFFPALLKVIGYNIVSDSTFDFFRKLIRDSVDYRHKEGVTRDDFVQHAAKTIMVDGKIAEDKLTKSTGQAINSYVETFETSGLTLGSVLLQLATNPREQDRLRTELREKLKRGQPLDHDTVMTLPFLDQVLTETMRLFPVADTIRRVCTKPTTLRSADGPSVDLDVGTPVYIPVEAVQKDPAYFSHPDEFWPDHFGPEEVESRPKNAYLGFGDGPRQCPGMKYGSLQVKVALVTLIQRFEVSPGDKQVLPLQRDPTAPFLNYKGGMWLKFRPLP</sequence>
<keyword evidence="6 14" id="KW-0349">Heme</keyword>
<dbReference type="InterPro" id="IPR050476">
    <property type="entry name" value="Insect_CytP450_Detox"/>
</dbReference>
<evidence type="ECO:0000256" key="4">
    <source>
        <dbReference type="ARBA" id="ARBA00004406"/>
    </source>
</evidence>
<feature type="transmembrane region" description="Helical" evidence="16">
    <location>
        <begin position="223"/>
        <end position="243"/>
    </location>
</feature>
<dbReference type="PRINTS" id="PR00465">
    <property type="entry name" value="EP450IV"/>
</dbReference>
<dbReference type="OrthoDB" id="2789670at2759"/>
<evidence type="ECO:0000256" key="13">
    <source>
        <dbReference type="ARBA" id="ARBA00023136"/>
    </source>
</evidence>
<evidence type="ECO:0000256" key="3">
    <source>
        <dbReference type="ARBA" id="ARBA00004174"/>
    </source>
</evidence>
<gene>
    <name evidence="18" type="primary">LOC113203675</name>
</gene>
<dbReference type="GO" id="GO:0020037">
    <property type="term" value="F:heme binding"/>
    <property type="evidence" value="ECO:0007669"/>
    <property type="project" value="InterPro"/>
</dbReference>
<dbReference type="Pfam" id="PF00067">
    <property type="entry name" value="p450"/>
    <property type="match status" value="1"/>
</dbReference>
<evidence type="ECO:0000256" key="1">
    <source>
        <dbReference type="ARBA" id="ARBA00001971"/>
    </source>
</evidence>
<evidence type="ECO:0000256" key="12">
    <source>
        <dbReference type="ARBA" id="ARBA00023033"/>
    </source>
</evidence>
<dbReference type="KEGG" id="foc:113203675"/>
<comment type="function">
    <text evidence="2">May be involved in the metabolism of insect hormones and in the breakdown of synthetic insecticides.</text>
</comment>
<dbReference type="SUPFAM" id="SSF48264">
    <property type="entry name" value="Cytochrome P450"/>
    <property type="match status" value="1"/>
</dbReference>
<evidence type="ECO:0000256" key="15">
    <source>
        <dbReference type="RuleBase" id="RU000461"/>
    </source>
</evidence>
<dbReference type="InterPro" id="IPR036396">
    <property type="entry name" value="Cyt_P450_sf"/>
</dbReference>
<organism evidence="17 18">
    <name type="scientific">Frankliniella occidentalis</name>
    <name type="common">Western flower thrips</name>
    <name type="synonym">Euthrips occidentalis</name>
    <dbReference type="NCBI Taxonomy" id="133901"/>
    <lineage>
        <taxon>Eukaryota</taxon>
        <taxon>Metazoa</taxon>
        <taxon>Ecdysozoa</taxon>
        <taxon>Arthropoda</taxon>
        <taxon>Hexapoda</taxon>
        <taxon>Insecta</taxon>
        <taxon>Pterygota</taxon>
        <taxon>Neoptera</taxon>
        <taxon>Paraneoptera</taxon>
        <taxon>Thysanoptera</taxon>
        <taxon>Terebrantia</taxon>
        <taxon>Thripoidea</taxon>
        <taxon>Thripidae</taxon>
        <taxon>Frankliniella</taxon>
    </lineage>
</organism>
<evidence type="ECO:0000313" key="18">
    <source>
        <dbReference type="RefSeq" id="XP_026274256.1"/>
    </source>
</evidence>
<dbReference type="Proteomes" id="UP000504606">
    <property type="component" value="Unplaced"/>
</dbReference>
<evidence type="ECO:0000313" key="17">
    <source>
        <dbReference type="Proteomes" id="UP000504606"/>
    </source>
</evidence>
<keyword evidence="17" id="KW-1185">Reference proteome</keyword>
<feature type="transmembrane region" description="Helical" evidence="16">
    <location>
        <begin position="6"/>
        <end position="24"/>
    </location>
</feature>
<evidence type="ECO:0000256" key="5">
    <source>
        <dbReference type="ARBA" id="ARBA00010617"/>
    </source>
</evidence>